<dbReference type="Proteomes" id="UP000076837">
    <property type="component" value="Unassembled WGS sequence"/>
</dbReference>
<name>A0A162V7H3_DIDRA</name>
<feature type="compositionally biased region" description="Basic and acidic residues" evidence="1">
    <location>
        <begin position="564"/>
        <end position="574"/>
    </location>
</feature>
<protein>
    <submittedName>
        <fullName evidence="2">Uncharacterized protein</fullName>
    </submittedName>
</protein>
<dbReference type="OrthoDB" id="3767798at2759"/>
<dbReference type="AlphaFoldDB" id="A0A162V7H3"/>
<proteinExistence type="predicted"/>
<feature type="region of interest" description="Disordered" evidence="1">
    <location>
        <begin position="179"/>
        <end position="341"/>
    </location>
</feature>
<feature type="compositionally biased region" description="Polar residues" evidence="1">
    <location>
        <begin position="318"/>
        <end position="338"/>
    </location>
</feature>
<evidence type="ECO:0000313" key="2">
    <source>
        <dbReference type="EMBL" id="KZM18270.1"/>
    </source>
</evidence>
<feature type="region of interest" description="Disordered" evidence="1">
    <location>
        <begin position="555"/>
        <end position="574"/>
    </location>
</feature>
<dbReference type="EMBL" id="JYNV01000335">
    <property type="protein sequence ID" value="KZM18270.1"/>
    <property type="molecule type" value="Genomic_DNA"/>
</dbReference>
<keyword evidence="3" id="KW-1185">Reference proteome</keyword>
<organism evidence="2 3">
    <name type="scientific">Didymella rabiei</name>
    <name type="common">Chickpea ascochyta blight fungus</name>
    <name type="synonym">Mycosphaerella rabiei</name>
    <dbReference type="NCBI Taxonomy" id="5454"/>
    <lineage>
        <taxon>Eukaryota</taxon>
        <taxon>Fungi</taxon>
        <taxon>Dikarya</taxon>
        <taxon>Ascomycota</taxon>
        <taxon>Pezizomycotina</taxon>
        <taxon>Dothideomycetes</taxon>
        <taxon>Pleosporomycetidae</taxon>
        <taxon>Pleosporales</taxon>
        <taxon>Pleosporineae</taxon>
        <taxon>Didymellaceae</taxon>
        <taxon>Ascochyta</taxon>
    </lineage>
</organism>
<reference evidence="2 3" key="1">
    <citation type="journal article" date="2016" name="Sci. Rep.">
        <title>Draft genome sequencing and secretome analysis of fungal phytopathogen Ascochyta rabiei provides insight into the necrotrophic effector repertoire.</title>
        <authorList>
            <person name="Verma S."/>
            <person name="Gazara R.K."/>
            <person name="Nizam S."/>
            <person name="Parween S."/>
            <person name="Chattopadhyay D."/>
            <person name="Verma P.K."/>
        </authorList>
    </citation>
    <scope>NUCLEOTIDE SEQUENCE [LARGE SCALE GENOMIC DNA]</scope>
    <source>
        <strain evidence="2 3">ArDII</strain>
    </source>
</reference>
<accession>A0A162V7H3</accession>
<feature type="compositionally biased region" description="Polar residues" evidence="1">
    <location>
        <begin position="265"/>
        <end position="274"/>
    </location>
</feature>
<sequence>MTSFIPGSLILYHQPGSGLPPWPSIYCTDDVPPKAFLRTRPLGYVTPILKLAGVLDASQLRWATTTDLHEFDPHAADKDTMQSNPGLADAYTVALEVLESDLDLDHWKAVLGGQDHDTIVIDSDEEDDDSDNDPEMRLALTRSLVDFHSQKVSLTPKPEFETERSNILHDSVFWPPERPGLLSSPIPRRKQTLPPHGHAQIPSRLLATTPSPPRRVRPLAPSPWSSKRPGFPLSTPSDDGLLSPSHKRKLNGGDRSSVRTDSYGFPSQSSNCTLSPMPLTSDDDLPPIPRQKKPTSASELKPFGRTPEISGMHRKGSTVKQRPSTSASQSRKGSNTSAAPLPNEDVIEESLEESSQFVQVFVGPKVEGDPEADPERKQHRFQLMKCHVWERPYFRNAVSAHSYLTPIGENTWELEHPRLSDILPDDFKLVAEFLSDGDFGHRLPQDEEQVAETFAQCISAWESAELLSMDDLLDHIVEKTRKTQPWWDMVNVMVFACSVYQSEMSLQAHDEMKALLSEYIADFFYVYIGDDHLSGHFLARLQQLPELERDVFEKKAAQSNQRLPPREEAVLQNE</sequence>
<evidence type="ECO:0000256" key="1">
    <source>
        <dbReference type="SAM" id="MobiDB-lite"/>
    </source>
</evidence>
<gene>
    <name evidence="2" type="ORF">ST47_g10565</name>
</gene>
<comment type="caution">
    <text evidence="2">The sequence shown here is derived from an EMBL/GenBank/DDBJ whole genome shotgun (WGS) entry which is preliminary data.</text>
</comment>
<evidence type="ECO:0000313" key="3">
    <source>
        <dbReference type="Proteomes" id="UP000076837"/>
    </source>
</evidence>